<dbReference type="AlphaFoldDB" id="A0A089NRB6"/>
<dbReference type="Pfam" id="PF11004">
    <property type="entry name" value="Kdo_hydroxy"/>
    <property type="match status" value="1"/>
</dbReference>
<dbReference type="EMBL" id="CP003811">
    <property type="protein sequence ID" value="AIQ89095.1"/>
    <property type="molecule type" value="Genomic_DNA"/>
</dbReference>
<proteinExistence type="predicted"/>
<evidence type="ECO:0000313" key="1">
    <source>
        <dbReference type="EMBL" id="AIQ89095.1"/>
    </source>
</evidence>
<gene>
    <name evidence="1" type="ORF">MOC_1340</name>
</gene>
<dbReference type="STRING" id="693986.MOC_1340"/>
<dbReference type="InterPro" id="IPR021266">
    <property type="entry name" value="Kdo_hydroxlase"/>
</dbReference>
<keyword evidence="2" id="KW-1185">Reference proteome</keyword>
<dbReference type="Proteomes" id="UP000029492">
    <property type="component" value="Chromosome"/>
</dbReference>
<dbReference type="KEGG" id="mor:MOC_1340"/>
<accession>A0A089NRB6</accession>
<evidence type="ECO:0000313" key="2">
    <source>
        <dbReference type="Proteomes" id="UP000029492"/>
    </source>
</evidence>
<protein>
    <submittedName>
        <fullName evidence="1">Protein of unassigned function</fullName>
    </submittedName>
</protein>
<sequence>MPRLPGYAPLKARLLAALRVTKAKRSGYDHLMPHLHDALKRDETCQAESPQADVDFQPGETWGTFSDLVMHGAMGGRSMLEQTVYLPVSAQADPSSSPHRILAAKLGRALRT</sequence>
<organism evidence="1 2">
    <name type="scientific">Methylobacterium oryzae CBMB20</name>
    <dbReference type="NCBI Taxonomy" id="693986"/>
    <lineage>
        <taxon>Bacteria</taxon>
        <taxon>Pseudomonadati</taxon>
        <taxon>Pseudomonadota</taxon>
        <taxon>Alphaproteobacteria</taxon>
        <taxon>Hyphomicrobiales</taxon>
        <taxon>Methylobacteriaceae</taxon>
        <taxon>Methylobacterium</taxon>
    </lineage>
</organism>
<name>A0A089NRB6_9HYPH</name>
<dbReference type="HOGENOM" id="CLU_2142953_0_0_5"/>
<dbReference type="eggNOG" id="ENOG502Z7Z3">
    <property type="taxonomic scope" value="Bacteria"/>
</dbReference>
<reference evidence="1 2" key="1">
    <citation type="journal article" date="2014" name="PLoS ONE">
        <title>Genome Information of Methylobacterium oryzae, a Plant-Probiotic Methylotroph in the Phyllosphere.</title>
        <authorList>
            <person name="Kwak M.J."/>
            <person name="Jeong H."/>
            <person name="Madhaiyan M."/>
            <person name="Lee Y."/>
            <person name="Sa T.M."/>
            <person name="Oh T.K."/>
            <person name="Kim J.F."/>
        </authorList>
    </citation>
    <scope>NUCLEOTIDE SEQUENCE [LARGE SCALE GENOMIC DNA]</scope>
    <source>
        <strain evidence="1 2">CBMB20</strain>
    </source>
</reference>